<keyword evidence="3" id="KW-1185">Reference proteome</keyword>
<evidence type="ECO:0000313" key="2">
    <source>
        <dbReference type="EMBL" id="KHE42107.1"/>
    </source>
</evidence>
<sequence length="142" mass="15231">MEVLYTARATTKGGRNGHVASSDGIIDLELRTPKEMGGESGYSNPEQLFAAGYAACFDSAMTMLARRKRLDVEEAEITVEVGIGKDPADGGFKLQADITGTFPAGITDEQAGELMEAAHGFCPYSKAVRGNIEVRLHHRVGR</sequence>
<dbReference type="InterPro" id="IPR003718">
    <property type="entry name" value="OsmC/Ohr_fam"/>
</dbReference>
<dbReference type="Pfam" id="PF02566">
    <property type="entry name" value="OsmC"/>
    <property type="match status" value="1"/>
</dbReference>
<gene>
    <name evidence="2" type="ORF">LG35_06030</name>
</gene>
<dbReference type="InterPro" id="IPR015946">
    <property type="entry name" value="KH_dom-like_a/b"/>
</dbReference>
<dbReference type="PANTHER" id="PTHR33797:SF2">
    <property type="entry name" value="ORGANIC HYDROPEROXIDE RESISTANCE PROTEIN-LIKE"/>
    <property type="match status" value="1"/>
</dbReference>
<dbReference type="SUPFAM" id="SSF82784">
    <property type="entry name" value="OsmC-like"/>
    <property type="match status" value="1"/>
</dbReference>
<organism evidence="2 3">
    <name type="scientific">Alistipes inops</name>
    <dbReference type="NCBI Taxonomy" id="1501391"/>
    <lineage>
        <taxon>Bacteria</taxon>
        <taxon>Pseudomonadati</taxon>
        <taxon>Bacteroidota</taxon>
        <taxon>Bacteroidia</taxon>
        <taxon>Bacteroidales</taxon>
        <taxon>Rikenellaceae</taxon>
        <taxon>Alistipes</taxon>
    </lineage>
</organism>
<comment type="similarity">
    <text evidence="1">Belongs to the OsmC/Ohr family.</text>
</comment>
<dbReference type="RefSeq" id="WP_035473203.1">
    <property type="nucleotide sequence ID" value="NZ_JRGF01000006.1"/>
</dbReference>
<evidence type="ECO:0000313" key="3">
    <source>
        <dbReference type="Proteomes" id="UP000030889"/>
    </source>
</evidence>
<dbReference type="Proteomes" id="UP000030889">
    <property type="component" value="Unassembled WGS sequence"/>
</dbReference>
<dbReference type="InterPro" id="IPR036102">
    <property type="entry name" value="OsmC/Ohrsf"/>
</dbReference>
<comment type="caution">
    <text evidence="2">The sequence shown here is derived from an EMBL/GenBank/DDBJ whole genome shotgun (WGS) entry which is preliminary data.</text>
</comment>
<evidence type="ECO:0000256" key="1">
    <source>
        <dbReference type="ARBA" id="ARBA00007378"/>
    </source>
</evidence>
<proteinExistence type="inferred from homology"/>
<dbReference type="Gene3D" id="2.20.25.10">
    <property type="match status" value="1"/>
</dbReference>
<dbReference type="EMBL" id="JRGF01000006">
    <property type="protein sequence ID" value="KHE42107.1"/>
    <property type="molecule type" value="Genomic_DNA"/>
</dbReference>
<dbReference type="PANTHER" id="PTHR33797">
    <property type="entry name" value="ORGANIC HYDROPEROXIDE RESISTANCE PROTEIN-LIKE"/>
    <property type="match status" value="1"/>
</dbReference>
<accession>A0ABR4YIV7</accession>
<protein>
    <submittedName>
        <fullName evidence="2">Ohr subfamily peroxiredoxin</fullName>
    </submittedName>
</protein>
<dbReference type="InterPro" id="IPR019953">
    <property type="entry name" value="OHR"/>
</dbReference>
<reference evidence="2 3" key="1">
    <citation type="submission" date="2014-09" db="EMBL/GenBank/DDBJ databases">
        <title>Alistipes sp. 627, sp. nov., a novel member of the family Rikenellaceae isolated from human faeces.</title>
        <authorList>
            <person name="Shkoporov A.N."/>
            <person name="Chaplin A.V."/>
            <person name="Motuzova O.V."/>
            <person name="Kafarskaia L.I."/>
            <person name="Khokhlova E.V."/>
            <person name="Efimov B.A."/>
        </authorList>
    </citation>
    <scope>NUCLEOTIDE SEQUENCE [LARGE SCALE GENOMIC DNA]</scope>
    <source>
        <strain evidence="2 3">627</strain>
    </source>
</reference>
<dbReference type="Gene3D" id="3.30.300.20">
    <property type="match status" value="1"/>
</dbReference>
<name>A0ABR4YIV7_9BACT</name>
<dbReference type="NCBIfam" id="TIGR03561">
    <property type="entry name" value="organ_hyd_perox"/>
    <property type="match status" value="1"/>
</dbReference>